<dbReference type="Pfam" id="PF02033">
    <property type="entry name" value="RBFA"/>
    <property type="match status" value="1"/>
</dbReference>
<proteinExistence type="predicted"/>
<dbReference type="OrthoDB" id="418445at2759"/>
<dbReference type="InterPro" id="IPR039212">
    <property type="entry name" value="RBFA_mitochondrial"/>
</dbReference>
<dbReference type="InterPro" id="IPR015946">
    <property type="entry name" value="KH_dom-like_a/b"/>
</dbReference>
<organism evidence="2 3">
    <name type="scientific">Dinothrombium tinctorium</name>
    <dbReference type="NCBI Taxonomy" id="1965070"/>
    <lineage>
        <taxon>Eukaryota</taxon>
        <taxon>Metazoa</taxon>
        <taxon>Ecdysozoa</taxon>
        <taxon>Arthropoda</taxon>
        <taxon>Chelicerata</taxon>
        <taxon>Arachnida</taxon>
        <taxon>Acari</taxon>
        <taxon>Acariformes</taxon>
        <taxon>Trombidiformes</taxon>
        <taxon>Prostigmata</taxon>
        <taxon>Anystina</taxon>
        <taxon>Parasitengona</taxon>
        <taxon>Trombidioidea</taxon>
        <taxon>Trombidiidae</taxon>
        <taxon>Dinothrombium</taxon>
    </lineage>
</organism>
<dbReference type="PANTHER" id="PTHR14725:SF0">
    <property type="entry name" value="RIBOSOME-BINDING FACTOR A, MITOCHONDRIAL-RELATED"/>
    <property type="match status" value="1"/>
</dbReference>
<dbReference type="InterPro" id="IPR000238">
    <property type="entry name" value="RbfA"/>
</dbReference>
<feature type="compositionally biased region" description="Acidic residues" evidence="1">
    <location>
        <begin position="324"/>
        <end position="336"/>
    </location>
</feature>
<accession>A0A443RPI7</accession>
<dbReference type="AlphaFoldDB" id="A0A443RPI7"/>
<evidence type="ECO:0000313" key="2">
    <source>
        <dbReference type="EMBL" id="RWS17196.1"/>
    </source>
</evidence>
<reference evidence="2 3" key="1">
    <citation type="journal article" date="2018" name="Gigascience">
        <title>Genomes of trombidid mites reveal novel predicted allergens and laterally-transferred genes associated with secondary metabolism.</title>
        <authorList>
            <person name="Dong X."/>
            <person name="Chaisiri K."/>
            <person name="Xia D."/>
            <person name="Armstrong S.D."/>
            <person name="Fang Y."/>
            <person name="Donnelly M.J."/>
            <person name="Kadowaki T."/>
            <person name="McGarry J.W."/>
            <person name="Darby A.C."/>
            <person name="Makepeace B.L."/>
        </authorList>
    </citation>
    <scope>NUCLEOTIDE SEQUENCE [LARGE SCALE GENOMIC DNA]</scope>
    <source>
        <strain evidence="2">UoL-WK</strain>
    </source>
</reference>
<evidence type="ECO:0000313" key="3">
    <source>
        <dbReference type="Proteomes" id="UP000285301"/>
    </source>
</evidence>
<name>A0A443RPI7_9ACAR</name>
<comment type="caution">
    <text evidence="2">The sequence shown here is derived from an EMBL/GenBank/DDBJ whole genome shotgun (WGS) entry which is preliminary data.</text>
</comment>
<dbReference type="Gene3D" id="3.30.300.20">
    <property type="match status" value="1"/>
</dbReference>
<dbReference type="EMBL" id="NCKU01000109">
    <property type="protein sequence ID" value="RWS17196.1"/>
    <property type="molecule type" value="Genomic_DNA"/>
</dbReference>
<protein>
    <recommendedName>
        <fullName evidence="4">Ribosome-binding factor A-like protein</fullName>
    </recommendedName>
</protein>
<dbReference type="PANTHER" id="PTHR14725">
    <property type="entry name" value="RIBOSOME-BINDING FACTOR A, MITOCHONDRIAL-RELATED"/>
    <property type="match status" value="1"/>
</dbReference>
<evidence type="ECO:0000256" key="1">
    <source>
        <dbReference type="SAM" id="MobiDB-lite"/>
    </source>
</evidence>
<dbReference type="STRING" id="1965070.A0A443RPI7"/>
<sequence length="343" mass="39992">MLKKQDERINRALNPQLIMSKGVPKFVDNEADSRALKRRQLMLNKNFMETISEIMSSSPFGQEIQALDVSITQVEISKDYQLLNVFWITDKNESIELISKKLQLLSGKLHKLLCEKNFMTKVPIVRFNFDRRRYGLKEINALLEKVDFDNDFERSDPKLVRTPSEMMTAPKISENRRQTKVSTIVKECDDSNMSNENNVSFSFPADMELNVLGLDYETFIKKVVFHMERSRAAHRGYAPLVADPLPPAEWVSSPVYQNPEQKDNEENNTNERIKNMQHFILENRKKQKRLAREAKKQEAERLDMLAEVFETAIDNLNYTYNEVEREDNADDDDADDDARIDTE</sequence>
<evidence type="ECO:0008006" key="4">
    <source>
        <dbReference type="Google" id="ProtNLM"/>
    </source>
</evidence>
<dbReference type="SUPFAM" id="SSF89919">
    <property type="entry name" value="Ribosome-binding factor A, RbfA"/>
    <property type="match status" value="1"/>
</dbReference>
<dbReference type="InterPro" id="IPR023799">
    <property type="entry name" value="RbfA_dom_sf"/>
</dbReference>
<keyword evidence="3" id="KW-1185">Reference proteome</keyword>
<gene>
    <name evidence="2" type="ORF">B4U79_17711</name>
</gene>
<dbReference type="Proteomes" id="UP000285301">
    <property type="component" value="Unassembled WGS sequence"/>
</dbReference>
<dbReference type="GO" id="GO:0006364">
    <property type="term" value="P:rRNA processing"/>
    <property type="evidence" value="ECO:0007669"/>
    <property type="project" value="InterPro"/>
</dbReference>
<feature type="region of interest" description="Disordered" evidence="1">
    <location>
        <begin position="321"/>
        <end position="343"/>
    </location>
</feature>